<evidence type="ECO:0000313" key="3">
    <source>
        <dbReference type="Proteomes" id="UP001180081"/>
    </source>
</evidence>
<dbReference type="Pfam" id="PF13274">
    <property type="entry name" value="SocA_Panacea"/>
    <property type="match status" value="1"/>
</dbReference>
<evidence type="ECO:0000259" key="1">
    <source>
        <dbReference type="Pfam" id="PF13274"/>
    </source>
</evidence>
<organism evidence="2 3">
    <name type="scientific">Chitinimonas viridis</name>
    <dbReference type="NCBI Taxonomy" id="664880"/>
    <lineage>
        <taxon>Bacteria</taxon>
        <taxon>Pseudomonadati</taxon>
        <taxon>Pseudomonadota</taxon>
        <taxon>Betaproteobacteria</taxon>
        <taxon>Neisseriales</taxon>
        <taxon>Chitinibacteraceae</taxon>
        <taxon>Chitinimonas</taxon>
    </lineage>
</organism>
<proteinExistence type="predicted"/>
<accession>A0ABT8B7M2</accession>
<sequence>MLINHHREKLVQAVLYFASNTRNLGKTKLFKLLYFLDFEHFRDTGRSVTGLHYFAWPKGPVPKSLFDELSAPEADWQGKVAFQERQTRAGSMLAVEPLATFDASHFTKRELRLLEKLATEFRDSLAEAMVEETHLENQPWHKVYVTENRKQKEIPYQYAIRGQEVDAMSSTISERNEFIETFKPT</sequence>
<dbReference type="EMBL" id="JAUFPU010000018">
    <property type="protein sequence ID" value="MDN3578029.1"/>
    <property type="molecule type" value="Genomic_DNA"/>
</dbReference>
<gene>
    <name evidence="2" type="ORF">QWZ03_14775</name>
</gene>
<dbReference type="RefSeq" id="WP_290333418.1">
    <property type="nucleotide sequence ID" value="NZ_JAUFPU010000018.1"/>
</dbReference>
<keyword evidence="3" id="KW-1185">Reference proteome</keyword>
<comment type="caution">
    <text evidence="2">The sequence shown here is derived from an EMBL/GenBank/DDBJ whole genome shotgun (WGS) entry which is preliminary data.</text>
</comment>
<dbReference type="InterPro" id="IPR025272">
    <property type="entry name" value="SocA_Panacea"/>
</dbReference>
<reference evidence="2" key="2">
    <citation type="submission" date="2023-06" db="EMBL/GenBank/DDBJ databases">
        <authorList>
            <person name="Lucena T."/>
            <person name="Sun Q."/>
        </authorList>
    </citation>
    <scope>NUCLEOTIDE SEQUENCE</scope>
    <source>
        <strain evidence="2">CECT 7703</strain>
    </source>
</reference>
<dbReference type="Proteomes" id="UP001180081">
    <property type="component" value="Unassembled WGS sequence"/>
</dbReference>
<name>A0ABT8B7M2_9NEIS</name>
<feature type="domain" description="Antitoxin SocA-like Panacea" evidence="1">
    <location>
        <begin position="29"/>
        <end position="141"/>
    </location>
</feature>
<evidence type="ECO:0000313" key="2">
    <source>
        <dbReference type="EMBL" id="MDN3578029.1"/>
    </source>
</evidence>
<protein>
    <submittedName>
        <fullName evidence="2">Panacea domain-containing protein</fullName>
    </submittedName>
</protein>
<reference evidence="2" key="1">
    <citation type="journal article" date="2014" name="Int. J. Syst. Evol. Microbiol.">
        <title>Complete genome of a new Firmicutes species belonging to the dominant human colonic microbiota ('Ruminococcus bicirculans') reveals two chromosomes and a selective capacity to utilize plant glucans.</title>
        <authorList>
            <consortium name="NISC Comparative Sequencing Program"/>
            <person name="Wegmann U."/>
            <person name="Louis P."/>
            <person name="Goesmann A."/>
            <person name="Henrissat B."/>
            <person name="Duncan S.H."/>
            <person name="Flint H.J."/>
        </authorList>
    </citation>
    <scope>NUCLEOTIDE SEQUENCE</scope>
    <source>
        <strain evidence="2">CECT 7703</strain>
    </source>
</reference>